<dbReference type="EMBL" id="BONO01000001">
    <property type="protein sequence ID" value="GIG34732.1"/>
    <property type="molecule type" value="Genomic_DNA"/>
</dbReference>
<dbReference type="AlphaFoldDB" id="A0A919P9U0"/>
<reference evidence="1" key="1">
    <citation type="submission" date="2021-01" db="EMBL/GenBank/DDBJ databases">
        <title>Whole genome shotgun sequence of Cellulomonas pakistanensis NBRC 110800.</title>
        <authorList>
            <person name="Komaki H."/>
            <person name="Tamura T."/>
        </authorList>
    </citation>
    <scope>NUCLEOTIDE SEQUENCE</scope>
    <source>
        <strain evidence="1">NBRC 110800</strain>
    </source>
</reference>
<proteinExistence type="predicted"/>
<dbReference type="RefSeq" id="WP_203666783.1">
    <property type="nucleotide sequence ID" value="NZ_BONO01000001.1"/>
</dbReference>
<name>A0A919P9U0_9CELL</name>
<sequence>MTAYGEVATDEQPLRLASILTSALPALLGTSQAPTQYTVPAVFSRQVSVPEKTAIEGPDTVRRLAERGYRQVTLQVSDRRLLIGHTSLEQLEDGLAHEIALMLTEIGRAVSRERDERAAEATARQSVEADRAVDVQRSVDRIVFE</sequence>
<comment type="caution">
    <text evidence="1">The sequence shown here is derived from an EMBL/GenBank/DDBJ whole genome shotgun (WGS) entry which is preliminary data.</text>
</comment>
<protein>
    <submittedName>
        <fullName evidence="1">Uncharacterized protein</fullName>
    </submittedName>
</protein>
<accession>A0A919P9U0</accession>
<evidence type="ECO:0000313" key="1">
    <source>
        <dbReference type="EMBL" id="GIG34732.1"/>
    </source>
</evidence>
<keyword evidence="2" id="KW-1185">Reference proteome</keyword>
<dbReference type="Proteomes" id="UP000642125">
    <property type="component" value="Unassembled WGS sequence"/>
</dbReference>
<evidence type="ECO:0000313" key="2">
    <source>
        <dbReference type="Proteomes" id="UP000642125"/>
    </source>
</evidence>
<organism evidence="1 2">
    <name type="scientific">Cellulomonas pakistanensis</name>
    <dbReference type="NCBI Taxonomy" id="992287"/>
    <lineage>
        <taxon>Bacteria</taxon>
        <taxon>Bacillati</taxon>
        <taxon>Actinomycetota</taxon>
        <taxon>Actinomycetes</taxon>
        <taxon>Micrococcales</taxon>
        <taxon>Cellulomonadaceae</taxon>
        <taxon>Cellulomonas</taxon>
    </lineage>
</organism>
<gene>
    <name evidence="1" type="ORF">Cpa01nite_01130</name>
</gene>